<name>A0AAV1D7C2_OLDCO</name>
<proteinExistence type="predicted"/>
<keyword evidence="2" id="KW-1185">Reference proteome</keyword>
<protein>
    <submittedName>
        <fullName evidence="1">OLC1v1001815C1</fullName>
    </submittedName>
</protein>
<dbReference type="EMBL" id="OX459121">
    <property type="protein sequence ID" value="CAI9103351.1"/>
    <property type="molecule type" value="Genomic_DNA"/>
</dbReference>
<accession>A0AAV1D7C2</accession>
<reference evidence="1" key="1">
    <citation type="submission" date="2023-03" db="EMBL/GenBank/DDBJ databases">
        <authorList>
            <person name="Julca I."/>
        </authorList>
    </citation>
    <scope>NUCLEOTIDE SEQUENCE</scope>
</reference>
<organism evidence="1 2">
    <name type="scientific">Oldenlandia corymbosa var. corymbosa</name>
    <dbReference type="NCBI Taxonomy" id="529605"/>
    <lineage>
        <taxon>Eukaryota</taxon>
        <taxon>Viridiplantae</taxon>
        <taxon>Streptophyta</taxon>
        <taxon>Embryophyta</taxon>
        <taxon>Tracheophyta</taxon>
        <taxon>Spermatophyta</taxon>
        <taxon>Magnoliopsida</taxon>
        <taxon>eudicotyledons</taxon>
        <taxon>Gunneridae</taxon>
        <taxon>Pentapetalae</taxon>
        <taxon>asterids</taxon>
        <taxon>lamiids</taxon>
        <taxon>Gentianales</taxon>
        <taxon>Rubiaceae</taxon>
        <taxon>Rubioideae</taxon>
        <taxon>Spermacoceae</taxon>
        <taxon>Hedyotis-Oldenlandia complex</taxon>
        <taxon>Oldenlandia</taxon>
    </lineage>
</organism>
<dbReference type="Proteomes" id="UP001161247">
    <property type="component" value="Chromosome 4"/>
</dbReference>
<evidence type="ECO:0000313" key="1">
    <source>
        <dbReference type="EMBL" id="CAI9103351.1"/>
    </source>
</evidence>
<sequence length="103" mass="11545">MSASFYDILETTPSATLLDDMDFMPDLFILNVPDFLPTPETHSLVSVFDVTFTDSLGDSDHSMLSLHSSDMVFSEDSQTDIRAELLDEFLAAQLHSVSFFRCL</sequence>
<gene>
    <name evidence="1" type="ORF">OLC1_LOCUS12548</name>
</gene>
<evidence type="ECO:0000313" key="2">
    <source>
        <dbReference type="Proteomes" id="UP001161247"/>
    </source>
</evidence>
<dbReference type="AlphaFoldDB" id="A0AAV1D7C2"/>